<evidence type="ECO:0000256" key="2">
    <source>
        <dbReference type="ARBA" id="ARBA00022723"/>
    </source>
</evidence>
<evidence type="ECO:0000313" key="7">
    <source>
        <dbReference type="Proteomes" id="UP001597299"/>
    </source>
</evidence>
<dbReference type="InterPro" id="IPR013785">
    <property type="entry name" value="Aldolase_TIM"/>
</dbReference>
<dbReference type="Pfam" id="PF00682">
    <property type="entry name" value="HMGL-like"/>
    <property type="match status" value="1"/>
</dbReference>
<dbReference type="InterPro" id="IPR043594">
    <property type="entry name" value="HMGL"/>
</dbReference>
<evidence type="ECO:0000256" key="4">
    <source>
        <dbReference type="SAM" id="MobiDB-lite"/>
    </source>
</evidence>
<dbReference type="GO" id="GO:0016829">
    <property type="term" value="F:lyase activity"/>
    <property type="evidence" value="ECO:0007669"/>
    <property type="project" value="UniProtKB-KW"/>
</dbReference>
<evidence type="ECO:0000256" key="1">
    <source>
        <dbReference type="ARBA" id="ARBA00009405"/>
    </source>
</evidence>
<dbReference type="Proteomes" id="UP001597299">
    <property type="component" value="Unassembled WGS sequence"/>
</dbReference>
<organism evidence="6 7">
    <name type="scientific">Ancylobacter oerskovii</name>
    <dbReference type="NCBI Taxonomy" id="459519"/>
    <lineage>
        <taxon>Bacteria</taxon>
        <taxon>Pseudomonadati</taxon>
        <taxon>Pseudomonadota</taxon>
        <taxon>Alphaproteobacteria</taxon>
        <taxon>Hyphomicrobiales</taxon>
        <taxon>Xanthobacteraceae</taxon>
        <taxon>Ancylobacter</taxon>
    </lineage>
</organism>
<dbReference type="SUPFAM" id="SSF51569">
    <property type="entry name" value="Aldolase"/>
    <property type="match status" value="1"/>
</dbReference>
<dbReference type="PROSITE" id="PS50991">
    <property type="entry name" value="PYR_CT"/>
    <property type="match status" value="1"/>
</dbReference>
<dbReference type="EMBL" id="JBHUHD010000001">
    <property type="protein sequence ID" value="MFD2140442.1"/>
    <property type="molecule type" value="Genomic_DNA"/>
</dbReference>
<gene>
    <name evidence="6" type="ORF">ACFSNC_08535</name>
</gene>
<feature type="compositionally biased region" description="Pro residues" evidence="4">
    <location>
        <begin position="306"/>
        <end position="316"/>
    </location>
</feature>
<dbReference type="RefSeq" id="WP_213352984.1">
    <property type="nucleotide sequence ID" value="NZ_JAHBGB010000031.1"/>
</dbReference>
<evidence type="ECO:0000259" key="5">
    <source>
        <dbReference type="PROSITE" id="PS50991"/>
    </source>
</evidence>
<comment type="similarity">
    <text evidence="1">Belongs to the HMG-CoA lyase family.</text>
</comment>
<evidence type="ECO:0000313" key="6">
    <source>
        <dbReference type="EMBL" id="MFD2140442.1"/>
    </source>
</evidence>
<keyword evidence="3 6" id="KW-0456">Lyase</keyword>
<dbReference type="InterPro" id="IPR000891">
    <property type="entry name" value="PYR_CT"/>
</dbReference>
<comment type="caution">
    <text evidence="6">The sequence shown here is derived from an EMBL/GenBank/DDBJ whole genome shotgun (WGS) entry which is preliminary data.</text>
</comment>
<sequence length="316" mass="33248">MSRAEFPAYVHIQEVVTRDGLQIEPRFLPTGQKIALIDALSDTGVSKIEVTSFVSPKAVPNLADAAEVARGIRRNPAVTYVALVPNLRGAQAALDAGMDELNLVMSVSETHNLANMRMTPEQSLDGFRAIVEAAKGNPARLNGSIATAFGCPFEGAQPQDKVLALAERYLEAGLHSITLADTTGMANPRQVGRLVAGFRARFGEVPLTLHFHNTRGMGLANALAALEQGADRFDASLGGLGGCPFAPGATGNVVTEDLVHMLEEMGVPTGVDLPRLLELARGLPVLLGHDIPGQVAKAGRSGDLHPVPPGVRQPAL</sequence>
<feature type="region of interest" description="Disordered" evidence="4">
    <location>
        <begin position="297"/>
        <end position="316"/>
    </location>
</feature>
<dbReference type="PANTHER" id="PTHR42738">
    <property type="entry name" value="HYDROXYMETHYLGLUTARYL-COA LYASE"/>
    <property type="match status" value="1"/>
</dbReference>
<dbReference type="Gene3D" id="3.20.20.70">
    <property type="entry name" value="Aldolase class I"/>
    <property type="match status" value="1"/>
</dbReference>
<accession>A0ABW4YWE6</accession>
<proteinExistence type="inferred from homology"/>
<evidence type="ECO:0000256" key="3">
    <source>
        <dbReference type="ARBA" id="ARBA00023239"/>
    </source>
</evidence>
<keyword evidence="2" id="KW-0479">Metal-binding</keyword>
<dbReference type="CDD" id="cd07938">
    <property type="entry name" value="DRE_TIM_HMGL"/>
    <property type="match status" value="1"/>
</dbReference>
<name>A0ABW4YWE6_9HYPH</name>
<keyword evidence="7" id="KW-1185">Reference proteome</keyword>
<protein>
    <submittedName>
        <fullName evidence="6">Hydroxymethylglutaryl-CoA lyase</fullName>
    </submittedName>
</protein>
<dbReference type="PANTHER" id="PTHR42738:SF7">
    <property type="entry name" value="HYDROXYMETHYLGLUTARYL-COA LYASE"/>
    <property type="match status" value="1"/>
</dbReference>
<reference evidence="7" key="1">
    <citation type="journal article" date="2019" name="Int. J. Syst. Evol. Microbiol.">
        <title>The Global Catalogue of Microorganisms (GCM) 10K type strain sequencing project: providing services to taxonomists for standard genome sequencing and annotation.</title>
        <authorList>
            <consortium name="The Broad Institute Genomics Platform"/>
            <consortium name="The Broad Institute Genome Sequencing Center for Infectious Disease"/>
            <person name="Wu L."/>
            <person name="Ma J."/>
        </authorList>
    </citation>
    <scope>NUCLEOTIDE SEQUENCE [LARGE SCALE GENOMIC DNA]</scope>
    <source>
        <strain evidence="7">CCM 7435</strain>
    </source>
</reference>
<feature type="domain" description="Pyruvate carboxyltransferase" evidence="5">
    <location>
        <begin position="10"/>
        <end position="277"/>
    </location>
</feature>
<dbReference type="NCBIfam" id="NF004283">
    <property type="entry name" value="PRK05692.1"/>
    <property type="match status" value="1"/>
</dbReference>